<dbReference type="Proteomes" id="UP001230649">
    <property type="component" value="Unassembled WGS sequence"/>
</dbReference>
<keyword evidence="2" id="KW-1185">Reference proteome</keyword>
<name>A0ACC2VW88_9TREE</name>
<evidence type="ECO:0000313" key="2">
    <source>
        <dbReference type="Proteomes" id="UP001230649"/>
    </source>
</evidence>
<proteinExistence type="predicted"/>
<gene>
    <name evidence="1" type="ORF">QFC20_004724</name>
</gene>
<protein>
    <submittedName>
        <fullName evidence="1">Uncharacterized protein</fullName>
    </submittedName>
</protein>
<comment type="caution">
    <text evidence="1">The sequence shown here is derived from an EMBL/GenBank/DDBJ whole genome shotgun (WGS) entry which is preliminary data.</text>
</comment>
<organism evidence="1 2">
    <name type="scientific">Naganishia adeliensis</name>
    <dbReference type="NCBI Taxonomy" id="92952"/>
    <lineage>
        <taxon>Eukaryota</taxon>
        <taxon>Fungi</taxon>
        <taxon>Dikarya</taxon>
        <taxon>Basidiomycota</taxon>
        <taxon>Agaricomycotina</taxon>
        <taxon>Tremellomycetes</taxon>
        <taxon>Filobasidiales</taxon>
        <taxon>Filobasidiaceae</taxon>
        <taxon>Naganishia</taxon>
    </lineage>
</organism>
<reference evidence="1" key="1">
    <citation type="submission" date="2023-04" db="EMBL/GenBank/DDBJ databases">
        <title>Draft Genome sequencing of Naganishia species isolated from polar environments using Oxford Nanopore Technology.</title>
        <authorList>
            <person name="Leo P."/>
            <person name="Venkateswaran K."/>
        </authorList>
    </citation>
    <scope>NUCLEOTIDE SEQUENCE</scope>
    <source>
        <strain evidence="1">MNA-CCFEE 5262</strain>
    </source>
</reference>
<dbReference type="EMBL" id="JASBWS010000057">
    <property type="protein sequence ID" value="KAJ9103720.1"/>
    <property type="molecule type" value="Genomic_DNA"/>
</dbReference>
<accession>A0ACC2VW88</accession>
<evidence type="ECO:0000313" key="1">
    <source>
        <dbReference type="EMBL" id="KAJ9103720.1"/>
    </source>
</evidence>
<sequence length="388" mass="45164">MGNVTEGDQERLTDPFVIDERSAKWKAMAREVAGANSLVPSSLASRVQDLYPRGWWTAETYSYFLMFLGPIILKDRLPLEYYRHFLALSQIARAITRLEIEVAELEPLRKKIAQWALDYERLYYQYRESHMPFCTAPIHAMLHVVDCIEWQGPPCRYWCFSIERYGGWLKKELNNNRLPVVALSNRVIKQEQIYQVIADLQPENRQKVVDWARGKKYKPTWAEGDVASQLYDILPKSYRLSQRVIAAIQGFLQARSYSPTHVHHRRHTVHIPFAQVQDLPFKVYASWRSASDDGRQTYRTRQTRRSRAKDASWALVAVVQPWITTPLLEGEMEQDLLHPPYRLVQEVSKLQVMEVKALRHVAGRIPIDGSNTWVIFEPSLGLMIPDMV</sequence>